<name>A0A3S5C731_9PLAT</name>
<organism evidence="1 2">
    <name type="scientific">Protopolystoma xenopodis</name>
    <dbReference type="NCBI Taxonomy" id="117903"/>
    <lineage>
        <taxon>Eukaryota</taxon>
        <taxon>Metazoa</taxon>
        <taxon>Spiralia</taxon>
        <taxon>Lophotrochozoa</taxon>
        <taxon>Platyhelminthes</taxon>
        <taxon>Monogenea</taxon>
        <taxon>Polyopisthocotylea</taxon>
        <taxon>Polystomatidea</taxon>
        <taxon>Polystomatidae</taxon>
        <taxon>Protopolystoma</taxon>
    </lineage>
</organism>
<dbReference type="EMBL" id="CAAALY010262028">
    <property type="protein sequence ID" value="VEL39640.1"/>
    <property type="molecule type" value="Genomic_DNA"/>
</dbReference>
<keyword evidence="2" id="KW-1185">Reference proteome</keyword>
<reference evidence="1" key="1">
    <citation type="submission" date="2018-11" db="EMBL/GenBank/DDBJ databases">
        <authorList>
            <consortium name="Pathogen Informatics"/>
        </authorList>
    </citation>
    <scope>NUCLEOTIDE SEQUENCE</scope>
</reference>
<gene>
    <name evidence="1" type="ORF">PXEA_LOCUS33080</name>
</gene>
<evidence type="ECO:0000313" key="1">
    <source>
        <dbReference type="EMBL" id="VEL39640.1"/>
    </source>
</evidence>
<comment type="caution">
    <text evidence="1">The sequence shown here is derived from an EMBL/GenBank/DDBJ whole genome shotgun (WGS) entry which is preliminary data.</text>
</comment>
<proteinExistence type="predicted"/>
<protein>
    <submittedName>
        <fullName evidence="1">Uncharacterized protein</fullName>
    </submittedName>
</protein>
<dbReference type="Proteomes" id="UP000784294">
    <property type="component" value="Unassembled WGS sequence"/>
</dbReference>
<dbReference type="AlphaFoldDB" id="A0A3S5C731"/>
<sequence length="124" mass="13798">MISSIWPLRWYIPENFSGIVSERRHPHFLGGENTIVHHLQNAGFTVTPVPRSGFPGDIVTSSDDAANSNEIETDYNEHHSQLDDNFSSSPLISSADHGFLTQLAASEPSSILRQVSQRVLQRTK</sequence>
<evidence type="ECO:0000313" key="2">
    <source>
        <dbReference type="Proteomes" id="UP000784294"/>
    </source>
</evidence>
<accession>A0A3S5C731</accession>